<proteinExistence type="predicted"/>
<dbReference type="InterPro" id="IPR014710">
    <property type="entry name" value="RmlC-like_jellyroll"/>
</dbReference>
<accession>A0ABX1JEK7</accession>
<gene>
    <name evidence="1" type="ORF">HFP15_35725</name>
</gene>
<name>A0ABX1JEK7_9PSEU</name>
<dbReference type="Proteomes" id="UP000715441">
    <property type="component" value="Unassembled WGS sequence"/>
</dbReference>
<reference evidence="1 2" key="1">
    <citation type="submission" date="2020-04" db="EMBL/GenBank/DDBJ databases">
        <title>Novel species.</title>
        <authorList>
            <person name="Teo W.F.A."/>
            <person name="Lipun K."/>
            <person name="Srisuk N."/>
            <person name="Duangmal K."/>
        </authorList>
    </citation>
    <scope>NUCLEOTIDE SEQUENCE [LARGE SCALE GENOMIC DNA]</scope>
    <source>
        <strain evidence="1 2">K13G38</strain>
    </source>
</reference>
<evidence type="ECO:0008006" key="3">
    <source>
        <dbReference type="Google" id="ProtNLM"/>
    </source>
</evidence>
<comment type="caution">
    <text evidence="1">The sequence shown here is derived from an EMBL/GenBank/DDBJ whole genome shotgun (WGS) entry which is preliminary data.</text>
</comment>
<protein>
    <recommendedName>
        <fullName evidence="3">XRE family transcriptional regulator</fullName>
    </recommendedName>
</protein>
<sequence length="454" mass="50983">MKDATYLQLVGARILSEANDLKRDSHALAADLSLDPATIDDVISGSATPETTDEVIRRMGEVYPIDETDLRLLPDDCDDGIKIMRAKESRATSRIFRRSDRNGNLEPYYEYRDTAFSRLSPFRPEWIRELRVVSDCDPANPDVAFNHGHFLHQYTMYVGPVNHYWEIDGRRYAAEMHTGDSSYHTPFRPHTFTSRSATERALILAVTFGGNVRRAQRELYALGARAEHYLLDHAGPSAGTKSLIRQYLHDAAITLEQLDAELRRAGATLTARGAVGGDRPLSARDVEHLAMALGVSVRDLQVAVFDDSEVIVEHTSPDDEYPYPAATDHRCLIRPMIRTAKMPAMRGFTAHITTPDTNLAGGFTTSLHSWIYNYGHHATRLCWSDGSGERQTVIEPDDSVYVQPFVTHAFSRAEGEPADLCVVRVAGHVSGDTQRELSHFPSISRVVREDRRWY</sequence>
<dbReference type="EMBL" id="JAAXLS010000051">
    <property type="protein sequence ID" value="NKQ58215.1"/>
    <property type="molecule type" value="Genomic_DNA"/>
</dbReference>
<dbReference type="CDD" id="cd20489">
    <property type="entry name" value="cupin_HppE-like_C"/>
    <property type="match status" value="1"/>
</dbReference>
<evidence type="ECO:0000313" key="1">
    <source>
        <dbReference type="EMBL" id="NKQ58215.1"/>
    </source>
</evidence>
<dbReference type="RefSeq" id="WP_168521836.1">
    <property type="nucleotide sequence ID" value="NZ_JAAXLS010000051.1"/>
</dbReference>
<organism evidence="1 2">
    <name type="scientific">Amycolatopsis acididurans</name>
    <dbReference type="NCBI Taxonomy" id="2724524"/>
    <lineage>
        <taxon>Bacteria</taxon>
        <taxon>Bacillati</taxon>
        <taxon>Actinomycetota</taxon>
        <taxon>Actinomycetes</taxon>
        <taxon>Pseudonocardiales</taxon>
        <taxon>Pseudonocardiaceae</taxon>
        <taxon>Amycolatopsis</taxon>
    </lineage>
</organism>
<evidence type="ECO:0000313" key="2">
    <source>
        <dbReference type="Proteomes" id="UP000715441"/>
    </source>
</evidence>
<keyword evidence="2" id="KW-1185">Reference proteome</keyword>
<dbReference type="Gene3D" id="2.60.120.10">
    <property type="entry name" value="Jelly Rolls"/>
    <property type="match status" value="2"/>
</dbReference>